<reference evidence="10 11" key="1">
    <citation type="journal article" date="2015" name="Nature">
        <title>rRNA introns, odd ribosomes, and small enigmatic genomes across a large radiation of phyla.</title>
        <authorList>
            <person name="Brown C.T."/>
            <person name="Hug L.A."/>
            <person name="Thomas B.C."/>
            <person name="Sharon I."/>
            <person name="Castelle C.J."/>
            <person name="Singh A."/>
            <person name="Wilkins M.J."/>
            <person name="Williams K.H."/>
            <person name="Banfield J.F."/>
        </authorList>
    </citation>
    <scope>NUCLEOTIDE SEQUENCE [LARGE SCALE GENOMIC DNA]</scope>
</reference>
<feature type="transmembrane region" description="Helical" evidence="8">
    <location>
        <begin position="183"/>
        <end position="202"/>
    </location>
</feature>
<evidence type="ECO:0000256" key="3">
    <source>
        <dbReference type="ARBA" id="ARBA00022676"/>
    </source>
</evidence>
<evidence type="ECO:0000259" key="9">
    <source>
        <dbReference type="Pfam" id="PF13231"/>
    </source>
</evidence>
<dbReference type="PANTHER" id="PTHR33908">
    <property type="entry name" value="MANNOSYLTRANSFERASE YKCB-RELATED"/>
    <property type="match status" value="1"/>
</dbReference>
<dbReference type="Pfam" id="PF13231">
    <property type="entry name" value="PMT_2"/>
    <property type="match status" value="1"/>
</dbReference>
<keyword evidence="6 8" id="KW-1133">Transmembrane helix</keyword>
<dbReference type="InterPro" id="IPR050297">
    <property type="entry name" value="LipidA_mod_glycosyltrf_83"/>
</dbReference>
<feature type="domain" description="Glycosyltransferase RgtA/B/C/D-like" evidence="9">
    <location>
        <begin position="70"/>
        <end position="229"/>
    </location>
</feature>
<dbReference type="GO" id="GO:0016763">
    <property type="term" value="F:pentosyltransferase activity"/>
    <property type="evidence" value="ECO:0007669"/>
    <property type="project" value="TreeGrafter"/>
</dbReference>
<proteinExistence type="predicted"/>
<feature type="transmembrane region" description="Helical" evidence="8">
    <location>
        <begin position="90"/>
        <end position="111"/>
    </location>
</feature>
<organism evidence="10 11">
    <name type="scientific">Candidatus Daviesbacteria bacterium GW2011_GWC2_40_12</name>
    <dbReference type="NCBI Taxonomy" id="1618431"/>
    <lineage>
        <taxon>Bacteria</taxon>
        <taxon>Candidatus Daviesiibacteriota</taxon>
    </lineage>
</organism>
<evidence type="ECO:0000256" key="1">
    <source>
        <dbReference type="ARBA" id="ARBA00004651"/>
    </source>
</evidence>
<comment type="subcellular location">
    <subcellularLocation>
        <location evidence="1">Cell membrane</location>
        <topology evidence="1">Multi-pass membrane protein</topology>
    </subcellularLocation>
</comment>
<gene>
    <name evidence="10" type="ORF">UT77_C0002G0095</name>
</gene>
<feature type="transmembrane region" description="Helical" evidence="8">
    <location>
        <begin position="374"/>
        <end position="395"/>
    </location>
</feature>
<feature type="transmembrane region" description="Helical" evidence="8">
    <location>
        <begin position="214"/>
        <end position="233"/>
    </location>
</feature>
<keyword evidence="2" id="KW-1003">Cell membrane</keyword>
<dbReference type="AlphaFoldDB" id="A0A0G0TWT5"/>
<evidence type="ECO:0000256" key="5">
    <source>
        <dbReference type="ARBA" id="ARBA00022692"/>
    </source>
</evidence>
<dbReference type="InterPro" id="IPR038731">
    <property type="entry name" value="RgtA/B/C-like"/>
</dbReference>
<feature type="transmembrane region" description="Helical" evidence="8">
    <location>
        <begin position="123"/>
        <end position="138"/>
    </location>
</feature>
<evidence type="ECO:0000313" key="11">
    <source>
        <dbReference type="Proteomes" id="UP000034881"/>
    </source>
</evidence>
<feature type="transmembrane region" description="Helical" evidence="8">
    <location>
        <begin position="348"/>
        <end position="367"/>
    </location>
</feature>
<evidence type="ECO:0000256" key="6">
    <source>
        <dbReference type="ARBA" id="ARBA00022989"/>
    </source>
</evidence>
<dbReference type="Proteomes" id="UP000034881">
    <property type="component" value="Unassembled WGS sequence"/>
</dbReference>
<accession>A0A0G0TWT5</accession>
<keyword evidence="3" id="KW-0328">Glycosyltransferase</keyword>
<evidence type="ECO:0000313" key="10">
    <source>
        <dbReference type="EMBL" id="KKR42442.1"/>
    </source>
</evidence>
<feature type="transmembrane region" description="Helical" evidence="8">
    <location>
        <begin position="7"/>
        <end position="24"/>
    </location>
</feature>
<evidence type="ECO:0000256" key="8">
    <source>
        <dbReference type="SAM" id="Phobius"/>
    </source>
</evidence>
<keyword evidence="5 8" id="KW-0812">Transmembrane</keyword>
<evidence type="ECO:0000256" key="7">
    <source>
        <dbReference type="ARBA" id="ARBA00023136"/>
    </source>
</evidence>
<name>A0A0G0TWT5_9BACT</name>
<dbReference type="PANTHER" id="PTHR33908:SF11">
    <property type="entry name" value="MEMBRANE PROTEIN"/>
    <property type="match status" value="1"/>
</dbReference>
<feature type="transmembrane region" description="Helical" evidence="8">
    <location>
        <begin position="293"/>
        <end position="311"/>
    </location>
</feature>
<feature type="transmembrane region" description="Helical" evidence="8">
    <location>
        <begin position="144"/>
        <end position="162"/>
    </location>
</feature>
<dbReference type="GO" id="GO:0005886">
    <property type="term" value="C:plasma membrane"/>
    <property type="evidence" value="ECO:0007669"/>
    <property type="project" value="UniProtKB-SubCell"/>
</dbReference>
<keyword evidence="4" id="KW-0808">Transferase</keyword>
<protein>
    <recommendedName>
        <fullName evidence="9">Glycosyltransferase RgtA/B/C/D-like domain-containing protein</fullName>
    </recommendedName>
</protein>
<evidence type="ECO:0000256" key="2">
    <source>
        <dbReference type="ARBA" id="ARBA00022475"/>
    </source>
</evidence>
<dbReference type="GO" id="GO:0009103">
    <property type="term" value="P:lipopolysaccharide biosynthetic process"/>
    <property type="evidence" value="ECO:0007669"/>
    <property type="project" value="UniProtKB-ARBA"/>
</dbReference>
<feature type="transmembrane region" description="Helical" evidence="8">
    <location>
        <begin position="318"/>
        <end position="336"/>
    </location>
</feature>
<sequence>MLKLKKTSLILILIICLSVFLRFYKLNEIPTGFHHDEVSQAYNAFALGTTGHDRYSQSFPLLFRAFGSYQPPLYTYLSIIPIKIFGNTMFAARFVSAFFGVLIVIFTYLIIAELAKEKFKHSFALLAALMVGISPWAIHFSRRIAEANLGLALFAAAFYFFIRSLRSPRIFPLAMLLSGISTHAYYSERIIAIFFIPIYLFIFRQHYFKHIKSVIFGLVVFGLTQLPHLYLFANGAFSTRFNQVSYLGNIPEGFAGVIYIVQQFLRHILIYISPHHLFADTGSNLANAAPELGVFYGWFFIPFVIGIIAFIRRFHIPFFKLILLALPVFLISASLTGDEFYTLRILEYLWALTIIISFGAFLILEKINSKQVRLILPVMLTVFSLVLFYLSYGILYKYEAEGYAGKVYIELKDKLAPYSGKQIIVDSWRDIAIGLRIAYFEKYDANKLSAILGPQIFADYYKAEGDIQEVYKVNNMEFRPFVWKEDSGLKNTILVGDSLAISEDQVYSNKLTPLFEIKNLNGSTAIKAYTTE</sequence>
<keyword evidence="7 8" id="KW-0472">Membrane</keyword>
<evidence type="ECO:0000256" key="4">
    <source>
        <dbReference type="ARBA" id="ARBA00022679"/>
    </source>
</evidence>
<comment type="caution">
    <text evidence="10">The sequence shown here is derived from an EMBL/GenBank/DDBJ whole genome shotgun (WGS) entry which is preliminary data.</text>
</comment>
<dbReference type="EMBL" id="LBYB01000002">
    <property type="protein sequence ID" value="KKR42442.1"/>
    <property type="molecule type" value="Genomic_DNA"/>
</dbReference>